<dbReference type="EMBL" id="KN840575">
    <property type="protein sequence ID" value="KIP04424.1"/>
    <property type="molecule type" value="Genomic_DNA"/>
</dbReference>
<evidence type="ECO:0000313" key="1">
    <source>
        <dbReference type="EMBL" id="KIP04424.1"/>
    </source>
</evidence>
<dbReference type="STRING" id="745531.A0A0C3NHV2"/>
<reference evidence="1 2" key="1">
    <citation type="journal article" date="2014" name="PLoS Genet.">
        <title>Analysis of the Phlebiopsis gigantea genome, transcriptome and secretome provides insight into its pioneer colonization strategies of wood.</title>
        <authorList>
            <person name="Hori C."/>
            <person name="Ishida T."/>
            <person name="Igarashi K."/>
            <person name="Samejima M."/>
            <person name="Suzuki H."/>
            <person name="Master E."/>
            <person name="Ferreira P."/>
            <person name="Ruiz-Duenas F.J."/>
            <person name="Held B."/>
            <person name="Canessa P."/>
            <person name="Larrondo L.F."/>
            <person name="Schmoll M."/>
            <person name="Druzhinina I.S."/>
            <person name="Kubicek C.P."/>
            <person name="Gaskell J.A."/>
            <person name="Kersten P."/>
            <person name="St John F."/>
            <person name="Glasner J."/>
            <person name="Sabat G."/>
            <person name="Splinter BonDurant S."/>
            <person name="Syed K."/>
            <person name="Yadav J."/>
            <person name="Mgbeahuruike A.C."/>
            <person name="Kovalchuk A."/>
            <person name="Asiegbu F.O."/>
            <person name="Lackner G."/>
            <person name="Hoffmeister D."/>
            <person name="Rencoret J."/>
            <person name="Gutierrez A."/>
            <person name="Sun H."/>
            <person name="Lindquist E."/>
            <person name="Barry K."/>
            <person name="Riley R."/>
            <person name="Grigoriev I.V."/>
            <person name="Henrissat B."/>
            <person name="Kues U."/>
            <person name="Berka R.M."/>
            <person name="Martinez A.T."/>
            <person name="Covert S.F."/>
            <person name="Blanchette R.A."/>
            <person name="Cullen D."/>
        </authorList>
    </citation>
    <scope>NUCLEOTIDE SEQUENCE [LARGE SCALE GENOMIC DNA]</scope>
    <source>
        <strain evidence="1 2">11061_1 CR5-6</strain>
    </source>
</reference>
<dbReference type="HOGENOM" id="CLU_555012_0_0_1"/>
<dbReference type="OrthoDB" id="3181669at2759"/>
<sequence>MSQATHRLCSKSVPMHASTFNAPVETSGVDGFVCDAPLLLRRQHNTDLPIARLPPELLSKIMLLWSRRIMHNTPKPWQRQPKAWIRIAHVSYSWRQVALQCAQLWTRFTAHDYSSTQAMLLWSKQAPLHVTLFLLTTPPATVLLILEQAHRLHSLHLRAVDPPLTPWTLPMLRYLHIDNSVYCHPHWPTLGEIETPSLTHLHIETPTISWSDALLALKPTLTHLSLDVTRLGGALFDEPRKLSLWLRALGQMASLRYLKLARLPKIDDGPFLKSEEAHMSISLSTISTLVLHGALDACLHVIRHISIPERAMLCLLTNEWPSRTRDFSPCKDITSTRRNSRPFVAISCTRLKVKAWLADIEVDHIDPALSHVSAIIPTSFDDEGADEDEERPWLDLSLLSPLTSTMSSAAIDSFYRVMPLRDVRTCVFVLRSARRDVVRENWWPASRSMPHLQRLSIGGGNYAEVARGLTLDRSAFVGGAPPVLFPELETLD</sequence>
<gene>
    <name evidence="1" type="ORF">PHLGIDRAFT_129521</name>
</gene>
<name>A0A0C3NHV2_PHLG1</name>
<keyword evidence="2" id="KW-1185">Reference proteome</keyword>
<protein>
    <submittedName>
        <fullName evidence="1">Uncharacterized protein</fullName>
    </submittedName>
</protein>
<feature type="non-terminal residue" evidence="1">
    <location>
        <position position="492"/>
    </location>
</feature>
<accession>A0A0C3NHV2</accession>
<evidence type="ECO:0000313" key="2">
    <source>
        <dbReference type="Proteomes" id="UP000053257"/>
    </source>
</evidence>
<dbReference type="AlphaFoldDB" id="A0A0C3NHV2"/>
<dbReference type="Gene3D" id="1.20.1280.50">
    <property type="match status" value="1"/>
</dbReference>
<organism evidence="1 2">
    <name type="scientific">Phlebiopsis gigantea (strain 11061_1 CR5-6)</name>
    <name type="common">White-rot fungus</name>
    <name type="synonym">Peniophora gigantea</name>
    <dbReference type="NCBI Taxonomy" id="745531"/>
    <lineage>
        <taxon>Eukaryota</taxon>
        <taxon>Fungi</taxon>
        <taxon>Dikarya</taxon>
        <taxon>Basidiomycota</taxon>
        <taxon>Agaricomycotina</taxon>
        <taxon>Agaricomycetes</taxon>
        <taxon>Polyporales</taxon>
        <taxon>Phanerochaetaceae</taxon>
        <taxon>Phlebiopsis</taxon>
    </lineage>
</organism>
<dbReference type="SUPFAM" id="SSF52058">
    <property type="entry name" value="L domain-like"/>
    <property type="match status" value="1"/>
</dbReference>
<dbReference type="Proteomes" id="UP000053257">
    <property type="component" value="Unassembled WGS sequence"/>
</dbReference>
<proteinExistence type="predicted"/>